<dbReference type="OrthoDB" id="3040189at2759"/>
<proteinExistence type="predicted"/>
<comment type="subcellular location">
    <subcellularLocation>
        <location evidence="1">Endomembrane system</location>
        <topology evidence="1">Multi-pass membrane protein</topology>
    </subcellularLocation>
</comment>
<evidence type="ECO:0000256" key="4">
    <source>
        <dbReference type="SAM" id="Phobius"/>
    </source>
</evidence>
<dbReference type="InterPro" id="IPR023298">
    <property type="entry name" value="ATPase_P-typ_TM_dom_sf"/>
</dbReference>
<dbReference type="InterPro" id="IPR059000">
    <property type="entry name" value="ATPase_P-type_domA"/>
</dbReference>
<name>A0A4S8LXG4_DENBC</name>
<dbReference type="InterPro" id="IPR008250">
    <property type="entry name" value="ATPase_P-typ_transduc_dom_A_sf"/>
</dbReference>
<sequence>MAPKSKTQPFSIAGRKPPRKHARLDENSRPKTNTLPLKPPQPTNYRTVDDLQAALDMYNTWTLWRKDPYPVVHKFLEKCWSGLLSDPQVKRTMNISLFNEVTIGHLMKLYDSTYAEDEDPEHVPADISPELVARAGLTLVPRLSSRWISSNILLFGTISLPVPKDSFLLPTHSDGLMRSSSTNVMNQPIPPPLPAVIENIPPSKCPSSTSVSGSSSRSMSVIQKSFKYQRVRQLFQEIANSLQETLSRMSLDSLKKRGRRSYEALKAIGAITRLLQGLGVDPSKGLNDEQGNLNTPLTRVKSAEAKGGITAPGDKSLRQNPSHNPGGQHLPALTLTEPDGGVAGVSPSPSSSPSTQSIHSGTVTGKGDDFDISSALNGSIADRRHIYGTSMARILPARGSKTLLQLMFAAMKDKVLILLAITAVILLSLSRFGTLQDPDDLPLDWVEGVAIIVAISIVVIVGLVNNWQKECQFQPLNDKKEERGVLVVIVGSVNDWQKERQLQALNDKEEHGAHVVRGGVELVIDVKQVVVGDIAVLEPGEIVPYDSIFLSGRNVRCDESGATGESDLERVTPLGR</sequence>
<feature type="region of interest" description="Disordered" evidence="3">
    <location>
        <begin position="285"/>
        <end position="366"/>
    </location>
</feature>
<keyword evidence="2" id="KW-0460">Magnesium</keyword>
<evidence type="ECO:0000256" key="2">
    <source>
        <dbReference type="ARBA" id="ARBA00022842"/>
    </source>
</evidence>
<feature type="compositionally biased region" description="Polar residues" evidence="3">
    <location>
        <begin position="1"/>
        <end position="10"/>
    </location>
</feature>
<dbReference type="InterPro" id="IPR021714">
    <property type="entry name" value="URB1_N"/>
</dbReference>
<dbReference type="Pfam" id="PF11707">
    <property type="entry name" value="Npa1"/>
    <property type="match status" value="1"/>
</dbReference>
<dbReference type="Gene3D" id="2.70.150.10">
    <property type="entry name" value="Calcium-transporting ATPase, cytoplasmic transduction domain A"/>
    <property type="match status" value="1"/>
</dbReference>
<protein>
    <submittedName>
        <fullName evidence="7">Uncharacterized protein</fullName>
    </submittedName>
</protein>
<keyword evidence="4" id="KW-0472">Membrane</keyword>
<feature type="transmembrane region" description="Helical" evidence="4">
    <location>
        <begin position="415"/>
        <end position="433"/>
    </location>
</feature>
<gene>
    <name evidence="7" type="ORF">K435DRAFT_860637</name>
</gene>
<dbReference type="SUPFAM" id="SSF81653">
    <property type="entry name" value="Calcium ATPase, transduction domain A"/>
    <property type="match status" value="1"/>
</dbReference>
<keyword evidence="4" id="KW-0812">Transmembrane</keyword>
<dbReference type="AlphaFoldDB" id="A0A4S8LXG4"/>
<dbReference type="PANTHER" id="PTHR24093">
    <property type="entry name" value="CATION TRANSPORTING ATPASE"/>
    <property type="match status" value="1"/>
</dbReference>
<dbReference type="Proteomes" id="UP000297245">
    <property type="component" value="Unassembled WGS sequence"/>
</dbReference>
<evidence type="ECO:0000256" key="1">
    <source>
        <dbReference type="ARBA" id="ARBA00004127"/>
    </source>
</evidence>
<accession>A0A4S8LXG4</accession>
<feature type="domain" description="URB1 N-terminal" evidence="6">
    <location>
        <begin position="62"/>
        <end position="126"/>
    </location>
</feature>
<dbReference type="GO" id="GO:0006874">
    <property type="term" value="P:intracellular calcium ion homeostasis"/>
    <property type="evidence" value="ECO:0007669"/>
    <property type="project" value="TreeGrafter"/>
</dbReference>
<feature type="transmembrane region" description="Helical" evidence="4">
    <location>
        <begin position="445"/>
        <end position="464"/>
    </location>
</feature>
<dbReference type="GO" id="GO:0005388">
    <property type="term" value="F:P-type calcium transporter activity"/>
    <property type="evidence" value="ECO:0007669"/>
    <property type="project" value="TreeGrafter"/>
</dbReference>
<feature type="region of interest" description="Disordered" evidence="3">
    <location>
        <begin position="1"/>
        <end position="44"/>
    </location>
</feature>
<dbReference type="PANTHER" id="PTHR24093:SF369">
    <property type="entry name" value="CALCIUM-TRANSPORTING ATPASE"/>
    <property type="match status" value="1"/>
</dbReference>
<feature type="domain" description="P-type ATPase A" evidence="5">
    <location>
        <begin position="511"/>
        <end position="568"/>
    </location>
</feature>
<evidence type="ECO:0000259" key="5">
    <source>
        <dbReference type="Pfam" id="PF00122"/>
    </source>
</evidence>
<evidence type="ECO:0000256" key="3">
    <source>
        <dbReference type="SAM" id="MobiDB-lite"/>
    </source>
</evidence>
<dbReference type="SUPFAM" id="SSF81665">
    <property type="entry name" value="Calcium ATPase, transmembrane domain M"/>
    <property type="match status" value="1"/>
</dbReference>
<dbReference type="Pfam" id="PF00122">
    <property type="entry name" value="E1-E2_ATPase"/>
    <property type="match status" value="1"/>
</dbReference>
<dbReference type="EMBL" id="ML179226">
    <property type="protein sequence ID" value="THU94362.1"/>
    <property type="molecule type" value="Genomic_DNA"/>
</dbReference>
<organism evidence="7 8">
    <name type="scientific">Dendrothele bispora (strain CBS 962.96)</name>
    <dbReference type="NCBI Taxonomy" id="1314807"/>
    <lineage>
        <taxon>Eukaryota</taxon>
        <taxon>Fungi</taxon>
        <taxon>Dikarya</taxon>
        <taxon>Basidiomycota</taxon>
        <taxon>Agaricomycotina</taxon>
        <taxon>Agaricomycetes</taxon>
        <taxon>Agaricomycetidae</taxon>
        <taxon>Agaricales</taxon>
        <taxon>Agaricales incertae sedis</taxon>
        <taxon>Dendrothele</taxon>
    </lineage>
</organism>
<dbReference type="GO" id="GO:0005886">
    <property type="term" value="C:plasma membrane"/>
    <property type="evidence" value="ECO:0007669"/>
    <property type="project" value="TreeGrafter"/>
</dbReference>
<reference evidence="7 8" key="1">
    <citation type="journal article" date="2019" name="Nat. Ecol. Evol.">
        <title>Megaphylogeny resolves global patterns of mushroom evolution.</title>
        <authorList>
            <person name="Varga T."/>
            <person name="Krizsan K."/>
            <person name="Foldi C."/>
            <person name="Dima B."/>
            <person name="Sanchez-Garcia M."/>
            <person name="Sanchez-Ramirez S."/>
            <person name="Szollosi G.J."/>
            <person name="Szarkandi J.G."/>
            <person name="Papp V."/>
            <person name="Albert L."/>
            <person name="Andreopoulos W."/>
            <person name="Angelini C."/>
            <person name="Antonin V."/>
            <person name="Barry K.W."/>
            <person name="Bougher N.L."/>
            <person name="Buchanan P."/>
            <person name="Buyck B."/>
            <person name="Bense V."/>
            <person name="Catcheside P."/>
            <person name="Chovatia M."/>
            <person name="Cooper J."/>
            <person name="Damon W."/>
            <person name="Desjardin D."/>
            <person name="Finy P."/>
            <person name="Geml J."/>
            <person name="Haridas S."/>
            <person name="Hughes K."/>
            <person name="Justo A."/>
            <person name="Karasinski D."/>
            <person name="Kautmanova I."/>
            <person name="Kiss B."/>
            <person name="Kocsube S."/>
            <person name="Kotiranta H."/>
            <person name="LaButti K.M."/>
            <person name="Lechner B.E."/>
            <person name="Liimatainen K."/>
            <person name="Lipzen A."/>
            <person name="Lukacs Z."/>
            <person name="Mihaltcheva S."/>
            <person name="Morgado L.N."/>
            <person name="Niskanen T."/>
            <person name="Noordeloos M.E."/>
            <person name="Ohm R.A."/>
            <person name="Ortiz-Santana B."/>
            <person name="Ovrebo C."/>
            <person name="Racz N."/>
            <person name="Riley R."/>
            <person name="Savchenko A."/>
            <person name="Shiryaev A."/>
            <person name="Soop K."/>
            <person name="Spirin V."/>
            <person name="Szebenyi C."/>
            <person name="Tomsovsky M."/>
            <person name="Tulloss R.E."/>
            <person name="Uehling J."/>
            <person name="Grigoriev I.V."/>
            <person name="Vagvolgyi C."/>
            <person name="Papp T."/>
            <person name="Martin F.M."/>
            <person name="Miettinen O."/>
            <person name="Hibbett D.S."/>
            <person name="Nagy L.G."/>
        </authorList>
    </citation>
    <scope>NUCLEOTIDE SEQUENCE [LARGE SCALE GENOMIC DNA]</scope>
    <source>
        <strain evidence="7 8">CBS 962.96</strain>
    </source>
</reference>
<keyword evidence="8" id="KW-1185">Reference proteome</keyword>
<evidence type="ECO:0000259" key="6">
    <source>
        <dbReference type="Pfam" id="PF11707"/>
    </source>
</evidence>
<keyword evidence="4" id="KW-1133">Transmembrane helix</keyword>
<evidence type="ECO:0000313" key="8">
    <source>
        <dbReference type="Proteomes" id="UP000297245"/>
    </source>
</evidence>
<evidence type="ECO:0000313" key="7">
    <source>
        <dbReference type="EMBL" id="THU94362.1"/>
    </source>
</evidence>
<dbReference type="GO" id="GO:0012505">
    <property type="term" value="C:endomembrane system"/>
    <property type="evidence" value="ECO:0007669"/>
    <property type="project" value="UniProtKB-SubCell"/>
</dbReference>